<sequence>MIPIALALLGGHGCTIDSSAILLEIVGTPIPTTECVLSPESKEMRYQGTFDPIGGAKMQLGVLLQNNLNDREVDSAELDGGGNLVPSANAITIQGFNVCYHQVAADISEFEG</sequence>
<reference evidence="1" key="1">
    <citation type="submission" date="2018-05" db="EMBL/GenBank/DDBJ databases">
        <authorList>
            <person name="Lanie J.A."/>
            <person name="Ng W.-L."/>
            <person name="Kazmierczak K.M."/>
            <person name="Andrzejewski T.M."/>
            <person name="Davidsen T.M."/>
            <person name="Wayne K.J."/>
            <person name="Tettelin H."/>
            <person name="Glass J.I."/>
            <person name="Rusch D."/>
            <person name="Podicherti R."/>
            <person name="Tsui H.-C.T."/>
            <person name="Winkler M.E."/>
        </authorList>
    </citation>
    <scope>NUCLEOTIDE SEQUENCE</scope>
</reference>
<feature type="non-terminal residue" evidence="1">
    <location>
        <position position="112"/>
    </location>
</feature>
<name>A0A382Y4C5_9ZZZZ</name>
<gene>
    <name evidence="1" type="ORF">METZ01_LOCUS431010</name>
</gene>
<dbReference type="AlphaFoldDB" id="A0A382Y4C5"/>
<organism evidence="1">
    <name type="scientific">marine metagenome</name>
    <dbReference type="NCBI Taxonomy" id="408172"/>
    <lineage>
        <taxon>unclassified sequences</taxon>
        <taxon>metagenomes</taxon>
        <taxon>ecological metagenomes</taxon>
    </lineage>
</organism>
<proteinExistence type="predicted"/>
<protein>
    <submittedName>
        <fullName evidence="1">Uncharacterized protein</fullName>
    </submittedName>
</protein>
<accession>A0A382Y4C5</accession>
<dbReference type="EMBL" id="UINC01172863">
    <property type="protein sequence ID" value="SVD78156.1"/>
    <property type="molecule type" value="Genomic_DNA"/>
</dbReference>
<evidence type="ECO:0000313" key="1">
    <source>
        <dbReference type="EMBL" id="SVD78156.1"/>
    </source>
</evidence>